<dbReference type="InterPro" id="IPR050645">
    <property type="entry name" value="Histidine_acid_phosphatase"/>
</dbReference>
<keyword evidence="4" id="KW-0732">Signal</keyword>
<dbReference type="PhylomeDB" id="E9B088"/>
<sequence>MPKPAVVHSLLPHSMRRVYVLVAVAALLAAVHLPTPSRGSVEWVLQQVQVLHRHGSRSAVPTYNTTAICGSTPCGFLNPEGEMMMRNMGSFLRTRYNTDETVVDEPFLLSSDYDLSVVESRSTDMERTLQSAHMLLAGMFPNESRLLPAIHTVPMSQDMMLYTFSQPWVALYTTYAGAAQSARMNPTIDRYFPDWTELRDLGAAVWSEGYCSNYTTRLGCAIMVYDISSAKLAVGELPVGVAARYDDLREIIAEWYRGMWHYDPSNSFSVQQGGRGQLFLKQVVENMDDFVAGRNTYKVMHYSGHDISLGAVWGTLGDKGVHAMQPPYAQAFVLELVKNARSGEYGVRVLRGWPGQTPDTGFTFSWDPTWQLQCQRSNGMNYAATDNLCPLEDFRRYVSWTVGTDPRGMCLLDEETSAVLGCPAIEEEQTVSVALPESCLLYRSACPAYACAPGYVLSAPGSQCKCTSASCLDVGGHGSGNLVNLTVKMSGVSAGAVAGISIGMFCVGAAFSVAASLIVLALMNRGGGFVHRLGPHDKSLAHVEPLRQDL</sequence>
<dbReference type="GeneID" id="13450206"/>
<reference evidence="5 6" key="1">
    <citation type="journal article" date="2011" name="Genome Res.">
        <title>Chromosome and gene copy number variation allow major structural change between species and strains of Leishmania.</title>
        <authorList>
            <person name="Rogers M.B."/>
            <person name="Hilley J.D."/>
            <person name="Dickens N.J."/>
            <person name="Wilkes J."/>
            <person name="Bates P.A."/>
            <person name="Depledge D.P."/>
            <person name="Harris D."/>
            <person name="Her Y."/>
            <person name="Herzyk P."/>
            <person name="Imamura H."/>
            <person name="Otto T.D."/>
            <person name="Sanders M."/>
            <person name="Seeger K."/>
            <person name="Dujardin J.C."/>
            <person name="Berriman M."/>
            <person name="Smith D.F."/>
            <person name="Hertz-Fowler C."/>
            <person name="Mottram J.C."/>
        </authorList>
    </citation>
    <scope>NUCLEOTIDE SEQUENCE [LARGE SCALE GENOMIC DNA]</scope>
    <source>
        <strain evidence="5 6">MHOM/GT/2001/U1103</strain>
    </source>
</reference>
<protein>
    <submittedName>
        <fullName evidence="5">Membrane-bound acid phosphatase</fullName>
    </submittedName>
</protein>
<evidence type="ECO:0000256" key="1">
    <source>
        <dbReference type="ARBA" id="ARBA00005375"/>
    </source>
</evidence>
<dbReference type="EMBL" id="FR799581">
    <property type="protein sequence ID" value="CBZ28640.1"/>
    <property type="molecule type" value="Genomic_DNA"/>
</dbReference>
<dbReference type="AlphaFoldDB" id="E9B088"/>
<keyword evidence="3" id="KW-0812">Transmembrane</keyword>
<accession>E9B088</accession>
<evidence type="ECO:0000256" key="2">
    <source>
        <dbReference type="ARBA" id="ARBA00022801"/>
    </source>
</evidence>
<dbReference type="Proteomes" id="UP000007259">
    <property type="component" value="Chromosome 28"/>
</dbReference>
<dbReference type="OMA" id="FPDWTEL"/>
<dbReference type="VEuPathDB" id="TriTrypDB:LmxM.28.2650"/>
<keyword evidence="3" id="KW-0472">Membrane</keyword>
<feature type="signal peptide" evidence="4">
    <location>
        <begin position="1"/>
        <end position="39"/>
    </location>
</feature>
<dbReference type="GO" id="GO:0016791">
    <property type="term" value="F:phosphatase activity"/>
    <property type="evidence" value="ECO:0007669"/>
    <property type="project" value="TreeGrafter"/>
</dbReference>
<evidence type="ECO:0000256" key="3">
    <source>
        <dbReference type="SAM" id="Phobius"/>
    </source>
</evidence>
<dbReference type="SUPFAM" id="SSF53254">
    <property type="entry name" value="Phosphoglycerate mutase-like"/>
    <property type="match status" value="1"/>
</dbReference>
<organism evidence="5 6">
    <name type="scientific">Leishmania mexicana (strain MHOM/GT/2001/U1103)</name>
    <dbReference type="NCBI Taxonomy" id="929439"/>
    <lineage>
        <taxon>Eukaryota</taxon>
        <taxon>Discoba</taxon>
        <taxon>Euglenozoa</taxon>
        <taxon>Kinetoplastea</taxon>
        <taxon>Metakinetoplastina</taxon>
        <taxon>Trypanosomatida</taxon>
        <taxon>Trypanosomatidae</taxon>
        <taxon>Leishmaniinae</taxon>
        <taxon>Leishmania</taxon>
    </lineage>
</organism>
<name>E9B088_LEIMU</name>
<dbReference type="PANTHER" id="PTHR11567">
    <property type="entry name" value="ACID PHOSPHATASE-RELATED"/>
    <property type="match status" value="1"/>
</dbReference>
<keyword evidence="2" id="KW-0378">Hydrolase</keyword>
<dbReference type="Pfam" id="PF00328">
    <property type="entry name" value="His_Phos_2"/>
    <property type="match status" value="1"/>
</dbReference>
<evidence type="ECO:0000313" key="6">
    <source>
        <dbReference type="Proteomes" id="UP000007259"/>
    </source>
</evidence>
<feature type="transmembrane region" description="Helical" evidence="3">
    <location>
        <begin position="496"/>
        <end position="522"/>
    </location>
</feature>
<feature type="chain" id="PRO_5003236457" evidence="4">
    <location>
        <begin position="40"/>
        <end position="550"/>
    </location>
</feature>
<proteinExistence type="inferred from homology"/>
<dbReference type="InterPro" id="IPR029033">
    <property type="entry name" value="His_PPase_superfam"/>
</dbReference>
<gene>
    <name evidence="5" type="ORF">LMXM_28_2650</name>
</gene>
<dbReference type="CDD" id="cd07061">
    <property type="entry name" value="HP_HAP_like"/>
    <property type="match status" value="1"/>
</dbReference>
<dbReference type="OrthoDB" id="258392at2759"/>
<keyword evidence="3" id="KW-1133">Transmembrane helix</keyword>
<dbReference type="KEGG" id="lmi:LMXM_28_2650"/>
<keyword evidence="6" id="KW-1185">Reference proteome</keyword>
<evidence type="ECO:0000313" key="5">
    <source>
        <dbReference type="EMBL" id="CBZ28640.1"/>
    </source>
</evidence>
<dbReference type="Gene3D" id="3.40.50.1240">
    <property type="entry name" value="Phosphoglycerate mutase-like"/>
    <property type="match status" value="1"/>
</dbReference>
<dbReference type="PANTHER" id="PTHR11567:SF110">
    <property type="entry name" value="2-PHOSPHOXYLOSE PHOSPHATASE 1"/>
    <property type="match status" value="1"/>
</dbReference>
<dbReference type="InterPro" id="IPR000560">
    <property type="entry name" value="His_Pase_clade-2"/>
</dbReference>
<comment type="similarity">
    <text evidence="1">Belongs to the histidine acid phosphatase family.</text>
</comment>
<evidence type="ECO:0000256" key="4">
    <source>
        <dbReference type="SAM" id="SignalP"/>
    </source>
</evidence>
<dbReference type="RefSeq" id="XP_003877110.1">
    <property type="nucleotide sequence ID" value="XM_003877061.1"/>
</dbReference>